<accession>J0D3S6</accession>
<evidence type="ECO:0000313" key="2">
    <source>
        <dbReference type="Proteomes" id="UP000006514"/>
    </source>
</evidence>
<keyword evidence="2" id="KW-1185">Reference proteome</keyword>
<dbReference type="AlphaFoldDB" id="J0D3S6"/>
<dbReference type="InParanoid" id="J0D3S6"/>
<reference evidence="2" key="1">
    <citation type="journal article" date="2012" name="Science">
        <title>The Paleozoic origin of enzymatic lignin decomposition reconstructed from 31 fungal genomes.</title>
        <authorList>
            <person name="Floudas D."/>
            <person name="Binder M."/>
            <person name="Riley R."/>
            <person name="Barry K."/>
            <person name="Blanchette R.A."/>
            <person name="Henrissat B."/>
            <person name="Martinez A.T."/>
            <person name="Otillar R."/>
            <person name="Spatafora J.W."/>
            <person name="Yadav J.S."/>
            <person name="Aerts A."/>
            <person name="Benoit I."/>
            <person name="Boyd A."/>
            <person name="Carlson A."/>
            <person name="Copeland A."/>
            <person name="Coutinho P.M."/>
            <person name="de Vries R.P."/>
            <person name="Ferreira P."/>
            <person name="Findley K."/>
            <person name="Foster B."/>
            <person name="Gaskell J."/>
            <person name="Glotzer D."/>
            <person name="Gorecki P."/>
            <person name="Heitman J."/>
            <person name="Hesse C."/>
            <person name="Hori C."/>
            <person name="Igarashi K."/>
            <person name="Jurgens J.A."/>
            <person name="Kallen N."/>
            <person name="Kersten P."/>
            <person name="Kohler A."/>
            <person name="Kuees U."/>
            <person name="Kumar T.K.A."/>
            <person name="Kuo A."/>
            <person name="LaButti K."/>
            <person name="Larrondo L.F."/>
            <person name="Lindquist E."/>
            <person name="Ling A."/>
            <person name="Lombard V."/>
            <person name="Lucas S."/>
            <person name="Lundell T."/>
            <person name="Martin R."/>
            <person name="McLaughlin D.J."/>
            <person name="Morgenstern I."/>
            <person name="Morin E."/>
            <person name="Murat C."/>
            <person name="Nagy L.G."/>
            <person name="Nolan M."/>
            <person name="Ohm R.A."/>
            <person name="Patyshakuliyeva A."/>
            <person name="Rokas A."/>
            <person name="Ruiz-Duenas F.J."/>
            <person name="Sabat G."/>
            <person name="Salamov A."/>
            <person name="Samejima M."/>
            <person name="Schmutz J."/>
            <person name="Slot J.C."/>
            <person name="St John F."/>
            <person name="Stenlid J."/>
            <person name="Sun H."/>
            <person name="Sun S."/>
            <person name="Syed K."/>
            <person name="Tsang A."/>
            <person name="Wiebenga A."/>
            <person name="Young D."/>
            <person name="Pisabarro A."/>
            <person name="Eastwood D.C."/>
            <person name="Martin F."/>
            <person name="Cullen D."/>
            <person name="Grigoriev I.V."/>
            <person name="Hibbett D.S."/>
        </authorList>
    </citation>
    <scope>NUCLEOTIDE SEQUENCE [LARGE SCALE GENOMIC DNA]</scope>
    <source>
        <strain evidence="2">TFB10046</strain>
    </source>
</reference>
<gene>
    <name evidence="1" type="ORF">AURDEDRAFT_117902</name>
</gene>
<evidence type="ECO:0000313" key="1">
    <source>
        <dbReference type="EMBL" id="EJD33342.1"/>
    </source>
</evidence>
<sequence>MLVNGRPILLRSMRARQRLTRTDEAIRTIPHTRQTVRSRSLLVRAVHARQCLTRTDEAIRTIPHMRQMVCSSHSTHTHKAAFNSHE</sequence>
<dbReference type="EMBL" id="JH688288">
    <property type="protein sequence ID" value="EJD33342.1"/>
    <property type="molecule type" value="Genomic_DNA"/>
</dbReference>
<dbReference type="Proteomes" id="UP000006514">
    <property type="component" value="Unassembled WGS sequence"/>
</dbReference>
<protein>
    <submittedName>
        <fullName evidence="1">Uncharacterized protein</fullName>
    </submittedName>
</protein>
<name>J0D3S6_AURST</name>
<organism evidence="1 2">
    <name type="scientific">Auricularia subglabra (strain TFB-10046 / SS5)</name>
    <name type="common">White-rot fungus</name>
    <name type="synonym">Auricularia delicata (strain TFB10046)</name>
    <dbReference type="NCBI Taxonomy" id="717982"/>
    <lineage>
        <taxon>Eukaryota</taxon>
        <taxon>Fungi</taxon>
        <taxon>Dikarya</taxon>
        <taxon>Basidiomycota</taxon>
        <taxon>Agaricomycotina</taxon>
        <taxon>Agaricomycetes</taxon>
        <taxon>Auriculariales</taxon>
        <taxon>Auriculariaceae</taxon>
        <taxon>Auricularia</taxon>
    </lineage>
</organism>
<proteinExistence type="predicted"/>
<dbReference type="KEGG" id="adl:AURDEDRAFT_117902"/>